<dbReference type="InterPro" id="IPR036771">
    <property type="entry name" value="ATPsynth_dsu/esu_N"/>
</dbReference>
<keyword evidence="6" id="KW-0809">Transit peptide</keyword>
<keyword evidence="7" id="KW-0406">Ion transport</keyword>
<protein>
    <submittedName>
        <fullName evidence="12">Putative ATP synthase delta chain, mitochondrial prec</fullName>
    </submittedName>
</protein>
<dbReference type="EMBL" id="KZ155777">
    <property type="protein sequence ID" value="OUS47684.1"/>
    <property type="molecule type" value="Genomic_DNA"/>
</dbReference>
<accession>A0A1Y5IHN7</accession>
<evidence type="ECO:0000256" key="5">
    <source>
        <dbReference type="ARBA" id="ARBA00022792"/>
    </source>
</evidence>
<evidence type="ECO:0000256" key="3">
    <source>
        <dbReference type="ARBA" id="ARBA00022448"/>
    </source>
</evidence>
<evidence type="ECO:0000313" key="12">
    <source>
        <dbReference type="EMBL" id="OUS47684.1"/>
    </source>
</evidence>
<evidence type="ECO:0000256" key="4">
    <source>
        <dbReference type="ARBA" id="ARBA00022781"/>
    </source>
</evidence>
<dbReference type="AlphaFoldDB" id="A0A1Y5IHN7"/>
<dbReference type="GO" id="GO:0045259">
    <property type="term" value="C:proton-transporting ATP synthase complex"/>
    <property type="evidence" value="ECO:0007669"/>
    <property type="project" value="InterPro"/>
</dbReference>
<reference evidence="12" key="1">
    <citation type="submission" date="2017-04" db="EMBL/GenBank/DDBJ databases">
        <title>Population genomics of picophytoplankton unveils novel chromosome hypervariability.</title>
        <authorList>
            <consortium name="DOE Joint Genome Institute"/>
            <person name="Blanc-Mathieu R."/>
            <person name="Krasovec M."/>
            <person name="Hebrard M."/>
            <person name="Yau S."/>
            <person name="Desgranges E."/>
            <person name="Martin J."/>
            <person name="Schackwitz W."/>
            <person name="Kuo A."/>
            <person name="Salin G."/>
            <person name="Donnadieu C."/>
            <person name="Desdevises Y."/>
            <person name="Sanchez-Ferandin S."/>
            <person name="Moreau H."/>
            <person name="Rivals E."/>
            <person name="Grigoriev I.V."/>
            <person name="Grimsley N."/>
            <person name="Eyre-Walker A."/>
            <person name="Piganeau G."/>
        </authorList>
    </citation>
    <scope>NUCLEOTIDE SEQUENCE [LARGE SCALE GENOMIC DNA]</scope>
    <source>
        <strain evidence="12">RCC 1115</strain>
    </source>
</reference>
<evidence type="ECO:0000256" key="10">
    <source>
        <dbReference type="SAM" id="MobiDB-lite"/>
    </source>
</evidence>
<dbReference type="Pfam" id="PF02823">
    <property type="entry name" value="ATP-synt_DE_N"/>
    <property type="match status" value="1"/>
</dbReference>
<dbReference type="Gene3D" id="2.60.15.10">
    <property type="entry name" value="F0F1 ATP synthase delta/epsilon subunit, N-terminal"/>
    <property type="match status" value="1"/>
</dbReference>
<keyword evidence="5" id="KW-0999">Mitochondrion inner membrane</keyword>
<evidence type="ECO:0000259" key="11">
    <source>
        <dbReference type="Pfam" id="PF02823"/>
    </source>
</evidence>
<comment type="similarity">
    <text evidence="2">Belongs to the ATPase epsilon chain family.</text>
</comment>
<feature type="compositionally biased region" description="Polar residues" evidence="10">
    <location>
        <begin position="39"/>
        <end position="57"/>
    </location>
</feature>
<evidence type="ECO:0000256" key="8">
    <source>
        <dbReference type="ARBA" id="ARBA00023128"/>
    </source>
</evidence>
<feature type="region of interest" description="Disordered" evidence="10">
    <location>
        <begin position="38"/>
        <end position="60"/>
    </location>
</feature>
<gene>
    <name evidence="12" type="ORF">BE221DRAFT_70832</name>
</gene>
<keyword evidence="3" id="KW-0813">Transport</keyword>
<dbReference type="InterPro" id="IPR001469">
    <property type="entry name" value="ATP_synth_F1_dsu/esu"/>
</dbReference>
<evidence type="ECO:0000256" key="9">
    <source>
        <dbReference type="ARBA" id="ARBA00023136"/>
    </source>
</evidence>
<sequence>MRLARRVVGKNASVPVRGASTQSRASIETFMKNFEQHKTSPTMEHPATSSTFASTPVTEDVKGTPEKMKLNFYLPHDAPFDKTERLTRYDVDAQVDMVLVPATTGDFGVLPGHVPTVSQLRPGVVSVHVSDKDVQRYFVSGGFCFVHADSTTDICAVEAVPVEQLDPEAVKKGLAEHQAKFANAKDDVEKAHAQIGIDCCNAMVSAIEGK</sequence>
<keyword evidence="8" id="KW-0496">Mitochondrion</keyword>
<evidence type="ECO:0000256" key="1">
    <source>
        <dbReference type="ARBA" id="ARBA00004273"/>
    </source>
</evidence>
<evidence type="ECO:0000256" key="2">
    <source>
        <dbReference type="ARBA" id="ARBA00005712"/>
    </source>
</evidence>
<dbReference type="eggNOG" id="KOG1758">
    <property type="taxonomic scope" value="Eukaryota"/>
</dbReference>
<evidence type="ECO:0000256" key="7">
    <source>
        <dbReference type="ARBA" id="ARBA00023065"/>
    </source>
</evidence>
<feature type="domain" description="ATP synthase F1 complex delta/epsilon subunit N-terminal" evidence="11">
    <location>
        <begin position="92"/>
        <end position="152"/>
    </location>
</feature>
<dbReference type="PANTHER" id="PTHR13822:SF7">
    <property type="entry name" value="ATP SYNTHASE SUBUNIT DELTA, MITOCHONDRIAL"/>
    <property type="match status" value="1"/>
</dbReference>
<dbReference type="SUPFAM" id="SSF51344">
    <property type="entry name" value="Epsilon subunit of F1F0-ATP synthase N-terminal domain"/>
    <property type="match status" value="1"/>
</dbReference>
<dbReference type="Proteomes" id="UP000195557">
    <property type="component" value="Unassembled WGS sequence"/>
</dbReference>
<dbReference type="OMA" id="FAFVHTN"/>
<dbReference type="CDD" id="cd12152">
    <property type="entry name" value="F1-ATPase_delta"/>
    <property type="match status" value="1"/>
</dbReference>
<proteinExistence type="inferred from homology"/>
<dbReference type="GO" id="GO:0046933">
    <property type="term" value="F:proton-transporting ATP synthase activity, rotational mechanism"/>
    <property type="evidence" value="ECO:0007669"/>
    <property type="project" value="InterPro"/>
</dbReference>
<comment type="subcellular location">
    <subcellularLocation>
        <location evidence="1">Mitochondrion inner membrane</location>
    </subcellularLocation>
</comment>
<evidence type="ECO:0000256" key="6">
    <source>
        <dbReference type="ARBA" id="ARBA00022946"/>
    </source>
</evidence>
<name>A0A1Y5IHN7_OSTTA</name>
<dbReference type="PANTHER" id="PTHR13822">
    <property type="entry name" value="ATP SYNTHASE DELTA/EPSILON CHAIN"/>
    <property type="match status" value="1"/>
</dbReference>
<keyword evidence="4" id="KW-0375">Hydrogen ion transport</keyword>
<keyword evidence="9" id="KW-0472">Membrane</keyword>
<dbReference type="GO" id="GO:0005743">
    <property type="term" value="C:mitochondrial inner membrane"/>
    <property type="evidence" value="ECO:0007669"/>
    <property type="project" value="UniProtKB-SubCell"/>
</dbReference>
<dbReference type="InterPro" id="IPR020546">
    <property type="entry name" value="ATP_synth_F1_dsu/esu_N"/>
</dbReference>
<dbReference type="Gene3D" id="1.20.5.440">
    <property type="entry name" value="ATP synthase delta/epsilon subunit, C-terminal domain"/>
    <property type="match status" value="1"/>
</dbReference>
<dbReference type="HAMAP" id="MF_00530">
    <property type="entry name" value="ATP_synth_epsil_bac"/>
    <property type="match status" value="1"/>
</dbReference>
<dbReference type="NCBIfam" id="TIGR01216">
    <property type="entry name" value="ATP_synt_epsi"/>
    <property type="match status" value="1"/>
</dbReference>
<organism evidence="12">
    <name type="scientific">Ostreococcus tauri</name>
    <name type="common">Marine green alga</name>
    <dbReference type="NCBI Taxonomy" id="70448"/>
    <lineage>
        <taxon>Eukaryota</taxon>
        <taxon>Viridiplantae</taxon>
        <taxon>Chlorophyta</taxon>
        <taxon>Mamiellophyceae</taxon>
        <taxon>Mamiellales</taxon>
        <taxon>Bathycoccaceae</taxon>
        <taxon>Ostreococcus</taxon>
    </lineage>
</organism>